<protein>
    <submittedName>
        <fullName evidence="2">Ribonuclease D</fullName>
    </submittedName>
</protein>
<proteinExistence type="predicted"/>
<dbReference type="PANTHER" id="PTHR47649:SF1">
    <property type="entry name" value="RIBONUCLEASE D"/>
    <property type="match status" value="1"/>
</dbReference>
<dbReference type="SUPFAM" id="SSF47819">
    <property type="entry name" value="HRDC-like"/>
    <property type="match status" value="2"/>
</dbReference>
<dbReference type="InterPro" id="IPR044876">
    <property type="entry name" value="HRDC_dom_sf"/>
</dbReference>
<dbReference type="Pfam" id="PF00570">
    <property type="entry name" value="HRDC"/>
    <property type="match status" value="1"/>
</dbReference>
<dbReference type="SMART" id="SM00341">
    <property type="entry name" value="HRDC"/>
    <property type="match status" value="1"/>
</dbReference>
<dbReference type="InterPro" id="IPR036397">
    <property type="entry name" value="RNaseH_sf"/>
</dbReference>
<dbReference type="InterPro" id="IPR002562">
    <property type="entry name" value="3'-5'_exonuclease_dom"/>
</dbReference>
<dbReference type="InterPro" id="IPR010997">
    <property type="entry name" value="HRDC-like_sf"/>
</dbReference>
<dbReference type="InterPro" id="IPR002121">
    <property type="entry name" value="HRDC_dom"/>
</dbReference>
<dbReference type="EMBL" id="JBHTIT010000001">
    <property type="protein sequence ID" value="MFD0949649.1"/>
    <property type="molecule type" value="Genomic_DNA"/>
</dbReference>
<dbReference type="SMART" id="SM00474">
    <property type="entry name" value="35EXOc"/>
    <property type="match status" value="1"/>
</dbReference>
<evidence type="ECO:0000313" key="3">
    <source>
        <dbReference type="Proteomes" id="UP001597044"/>
    </source>
</evidence>
<dbReference type="RefSeq" id="WP_379069529.1">
    <property type="nucleotide sequence ID" value="NZ_JBHTIT010000001.1"/>
</dbReference>
<feature type="domain" description="HRDC" evidence="1">
    <location>
        <begin position="210"/>
        <end position="290"/>
    </location>
</feature>
<comment type="caution">
    <text evidence="2">The sequence shown here is derived from an EMBL/GenBank/DDBJ whole genome shotgun (WGS) entry which is preliminary data.</text>
</comment>
<name>A0ABW3HEP3_9GAMM</name>
<dbReference type="SUPFAM" id="SSF53098">
    <property type="entry name" value="Ribonuclease H-like"/>
    <property type="match status" value="1"/>
</dbReference>
<sequence length="389" mass="43136">MPEFIHQTSASALTESLPRWQHAQPLAIDSEFIRVDTFYPILGLLQLGDGHGEMLVDPVAIDDLACLAPLLGAAGPLKIMHACSEDLEVLTPYSDGAVGQVHDTQIGLAMLGEGLQLGYQKALAQVLNIDIPKDASRSDWLARPLSDQQLNYAALDVRHLPALYEAVRERLQAKDLWHLFDAECAEVCRVPNAINPDEIWRSHGNAWRLSRQQSAVLQALMRWRETEAMRRDVPRGHLLKPLSLFEMAHSLPKQAQDFRGISELNPRVARKDGEEILAIIAQAAASNDAWPTPVAVPLPREASKLFDALKRAMQAVADDLSMPLEVLWRKRLAERIVLQAVDTSIADALAQLGGWRAPYVSPVIAEVLNAHQAQLDEWSALRQASMKSR</sequence>
<accession>A0ABW3HEP3</accession>
<dbReference type="InterPro" id="IPR051086">
    <property type="entry name" value="RNase_D-like"/>
</dbReference>
<reference evidence="3" key="1">
    <citation type="journal article" date="2019" name="Int. J. Syst. Evol. Microbiol.">
        <title>The Global Catalogue of Microorganisms (GCM) 10K type strain sequencing project: providing services to taxonomists for standard genome sequencing and annotation.</title>
        <authorList>
            <consortium name="The Broad Institute Genomics Platform"/>
            <consortium name="The Broad Institute Genome Sequencing Center for Infectious Disease"/>
            <person name="Wu L."/>
            <person name="Ma J."/>
        </authorList>
    </citation>
    <scope>NUCLEOTIDE SEQUENCE [LARGE SCALE GENOMIC DNA]</scope>
    <source>
        <strain evidence="3">CCUG 63419</strain>
    </source>
</reference>
<dbReference type="Proteomes" id="UP001597044">
    <property type="component" value="Unassembled WGS sequence"/>
</dbReference>
<dbReference type="PANTHER" id="PTHR47649">
    <property type="entry name" value="RIBONUCLEASE D"/>
    <property type="match status" value="1"/>
</dbReference>
<dbReference type="Pfam" id="PF01612">
    <property type="entry name" value="DNA_pol_A_exo1"/>
    <property type="match status" value="1"/>
</dbReference>
<evidence type="ECO:0000259" key="1">
    <source>
        <dbReference type="PROSITE" id="PS50967"/>
    </source>
</evidence>
<dbReference type="InterPro" id="IPR012337">
    <property type="entry name" value="RNaseH-like_sf"/>
</dbReference>
<dbReference type="Gene3D" id="1.10.150.80">
    <property type="entry name" value="HRDC domain"/>
    <property type="match status" value="2"/>
</dbReference>
<dbReference type="CDD" id="cd06142">
    <property type="entry name" value="RNaseD_exo"/>
    <property type="match status" value="1"/>
</dbReference>
<dbReference type="PROSITE" id="PS50967">
    <property type="entry name" value="HRDC"/>
    <property type="match status" value="1"/>
</dbReference>
<evidence type="ECO:0000313" key="2">
    <source>
        <dbReference type="EMBL" id="MFD0949649.1"/>
    </source>
</evidence>
<dbReference type="Gene3D" id="3.30.420.10">
    <property type="entry name" value="Ribonuclease H-like superfamily/Ribonuclease H"/>
    <property type="match status" value="1"/>
</dbReference>
<keyword evidence="3" id="KW-1185">Reference proteome</keyword>
<gene>
    <name evidence="2" type="ORF">ACFQ0F_04465</name>
</gene>
<organism evidence="2 3">
    <name type="scientific">Paraperlucidibaca wandonensis</name>
    <dbReference type="NCBI Taxonomy" id="1268273"/>
    <lineage>
        <taxon>Bacteria</taxon>
        <taxon>Pseudomonadati</taxon>
        <taxon>Pseudomonadota</taxon>
        <taxon>Gammaproteobacteria</taxon>
        <taxon>Moraxellales</taxon>
        <taxon>Moraxellaceae</taxon>
        <taxon>Paraperlucidibaca</taxon>
    </lineage>
</organism>